<evidence type="ECO:0000313" key="1">
    <source>
        <dbReference type="EMBL" id="JAA85355.1"/>
    </source>
</evidence>
<dbReference type="AlphaFoldDB" id="S4PE97"/>
<reference evidence="1" key="2">
    <citation type="submission" date="2013-05" db="EMBL/GenBank/DDBJ databases">
        <authorList>
            <person name="Carter J.-M."/>
            <person name="Baker S.C."/>
            <person name="Pink R."/>
            <person name="Carter D.R.F."/>
            <person name="Collins A."/>
            <person name="Tomlin J."/>
            <person name="Gibbs M."/>
            <person name="Breuker C.J."/>
        </authorList>
    </citation>
    <scope>NUCLEOTIDE SEQUENCE</scope>
    <source>
        <tissue evidence="1">Ovary</tissue>
    </source>
</reference>
<protein>
    <submittedName>
        <fullName evidence="1">Uncharacterized protein</fullName>
    </submittedName>
</protein>
<reference evidence="1" key="1">
    <citation type="journal article" date="2013" name="BMC Genomics">
        <title>Unscrambling butterfly oogenesis.</title>
        <authorList>
            <person name="Carter J.M."/>
            <person name="Baker S.C."/>
            <person name="Pink R."/>
            <person name="Carter D.R."/>
            <person name="Collins A."/>
            <person name="Tomlin J."/>
            <person name="Gibbs M."/>
            <person name="Breuker C.J."/>
        </authorList>
    </citation>
    <scope>NUCLEOTIDE SEQUENCE</scope>
    <source>
        <tissue evidence="1">Ovary</tissue>
    </source>
</reference>
<dbReference type="EMBL" id="GAIX01007205">
    <property type="protein sequence ID" value="JAA85355.1"/>
    <property type="molecule type" value="Transcribed_RNA"/>
</dbReference>
<proteinExistence type="predicted"/>
<name>S4PE97_9NEOP</name>
<sequence length="82" mass="9620">MAPDESVGHSFKLISVEVVTTLKGFRHQRRHEKSTVASVRRGDVDLRVPSAWAHVRMTSESEHKVHKLQHIFFIQREPYTKW</sequence>
<organism evidence="1">
    <name type="scientific">Pararge aegeria</name>
    <name type="common">speckled wood butterfly</name>
    <dbReference type="NCBI Taxonomy" id="116150"/>
    <lineage>
        <taxon>Eukaryota</taxon>
        <taxon>Metazoa</taxon>
        <taxon>Ecdysozoa</taxon>
        <taxon>Arthropoda</taxon>
        <taxon>Hexapoda</taxon>
        <taxon>Insecta</taxon>
        <taxon>Pterygota</taxon>
        <taxon>Neoptera</taxon>
        <taxon>Endopterygota</taxon>
        <taxon>Lepidoptera</taxon>
        <taxon>Glossata</taxon>
        <taxon>Ditrysia</taxon>
        <taxon>Papilionoidea</taxon>
        <taxon>Nymphalidae</taxon>
        <taxon>Satyrinae</taxon>
        <taxon>Satyrini</taxon>
        <taxon>Parargina</taxon>
        <taxon>Pararge</taxon>
    </lineage>
</organism>
<accession>S4PE97</accession>